<dbReference type="GO" id="GO:0000976">
    <property type="term" value="F:transcription cis-regulatory region binding"/>
    <property type="evidence" value="ECO:0007669"/>
    <property type="project" value="TreeGrafter"/>
</dbReference>
<dbReference type="Proteomes" id="UP000269226">
    <property type="component" value="Plasmid pMP1"/>
</dbReference>
<feature type="domain" description="Response regulatory" evidence="9">
    <location>
        <begin position="5"/>
        <end position="118"/>
    </location>
</feature>
<evidence type="ECO:0000256" key="2">
    <source>
        <dbReference type="ARBA" id="ARBA00023012"/>
    </source>
</evidence>
<dbReference type="CDD" id="cd00383">
    <property type="entry name" value="trans_reg_C"/>
    <property type="match status" value="1"/>
</dbReference>
<evidence type="ECO:0000313" key="11">
    <source>
        <dbReference type="EMBL" id="BBC61822.1"/>
    </source>
</evidence>
<dbReference type="GO" id="GO:0032993">
    <property type="term" value="C:protein-DNA complex"/>
    <property type="evidence" value="ECO:0007669"/>
    <property type="project" value="TreeGrafter"/>
</dbReference>
<feature type="domain" description="OmpR/PhoB-type" evidence="10">
    <location>
        <begin position="132"/>
        <end position="231"/>
    </location>
</feature>
<gene>
    <name evidence="11" type="ORF">DAT561_p1121</name>
</gene>
<dbReference type="AlphaFoldDB" id="A0A2Z5Y4I3"/>
<dbReference type="InterPro" id="IPR039420">
    <property type="entry name" value="WalR-like"/>
</dbReference>
<evidence type="ECO:0000256" key="4">
    <source>
        <dbReference type="ARBA" id="ARBA00023125"/>
    </source>
</evidence>
<name>A0A2Z5Y4I3_9ENTE</name>
<proteinExistence type="predicted"/>
<dbReference type="Pfam" id="PF00072">
    <property type="entry name" value="Response_reg"/>
    <property type="match status" value="1"/>
</dbReference>
<dbReference type="Gene3D" id="6.10.250.690">
    <property type="match status" value="1"/>
</dbReference>
<evidence type="ECO:0000256" key="3">
    <source>
        <dbReference type="ARBA" id="ARBA00023015"/>
    </source>
</evidence>
<evidence type="ECO:0000256" key="1">
    <source>
        <dbReference type="ARBA" id="ARBA00022553"/>
    </source>
</evidence>
<dbReference type="InterPro" id="IPR011006">
    <property type="entry name" value="CheY-like_superfamily"/>
</dbReference>
<dbReference type="SMART" id="SM00448">
    <property type="entry name" value="REC"/>
    <property type="match status" value="1"/>
</dbReference>
<dbReference type="GO" id="GO:0006355">
    <property type="term" value="P:regulation of DNA-templated transcription"/>
    <property type="evidence" value="ECO:0007669"/>
    <property type="project" value="InterPro"/>
</dbReference>
<evidence type="ECO:0000259" key="9">
    <source>
        <dbReference type="PROSITE" id="PS50110"/>
    </source>
</evidence>
<evidence type="ECO:0000259" key="10">
    <source>
        <dbReference type="PROSITE" id="PS51755"/>
    </source>
</evidence>
<dbReference type="FunFam" id="1.10.10.10:FF:000018">
    <property type="entry name" value="DNA-binding response regulator ResD"/>
    <property type="match status" value="1"/>
</dbReference>
<dbReference type="PROSITE" id="PS51755">
    <property type="entry name" value="OMPR_PHOB"/>
    <property type="match status" value="1"/>
</dbReference>
<dbReference type="EMBL" id="AP018493">
    <property type="protein sequence ID" value="BBC61822.1"/>
    <property type="molecule type" value="Genomic_DNA"/>
</dbReference>
<evidence type="ECO:0000256" key="7">
    <source>
        <dbReference type="PROSITE-ProRule" id="PRU00169"/>
    </source>
</evidence>
<feature type="modified residue" description="4-aspartylphosphate" evidence="7">
    <location>
        <position position="54"/>
    </location>
</feature>
<keyword evidence="1 7" id="KW-0597">Phosphoprotein</keyword>
<dbReference type="Gene3D" id="3.40.50.2300">
    <property type="match status" value="1"/>
</dbReference>
<dbReference type="InterPro" id="IPR036388">
    <property type="entry name" value="WH-like_DNA-bd_sf"/>
</dbReference>
<evidence type="ECO:0000256" key="6">
    <source>
        <dbReference type="ARBA" id="ARBA00023163"/>
    </source>
</evidence>
<dbReference type="GeneID" id="39499590"/>
<dbReference type="Pfam" id="PF00486">
    <property type="entry name" value="Trans_reg_C"/>
    <property type="match status" value="1"/>
</dbReference>
<organism evidence="11 12">
    <name type="scientific">Melissococcus plutonius</name>
    <dbReference type="NCBI Taxonomy" id="33970"/>
    <lineage>
        <taxon>Bacteria</taxon>
        <taxon>Bacillati</taxon>
        <taxon>Bacillota</taxon>
        <taxon>Bacilli</taxon>
        <taxon>Lactobacillales</taxon>
        <taxon>Enterococcaceae</taxon>
        <taxon>Melissococcus</taxon>
    </lineage>
</organism>
<dbReference type="PANTHER" id="PTHR48111">
    <property type="entry name" value="REGULATOR OF RPOS"/>
    <property type="match status" value="1"/>
</dbReference>
<keyword evidence="5" id="KW-0010">Activator</keyword>
<protein>
    <submittedName>
        <fullName evidence="11">Vancomycin response regulator VanR</fullName>
    </submittedName>
</protein>
<evidence type="ECO:0000256" key="5">
    <source>
        <dbReference type="ARBA" id="ARBA00023159"/>
    </source>
</evidence>
<keyword evidence="11" id="KW-0614">Plasmid</keyword>
<accession>A0A2Z5Y4I3</accession>
<evidence type="ECO:0000256" key="8">
    <source>
        <dbReference type="PROSITE-ProRule" id="PRU01091"/>
    </source>
</evidence>
<keyword evidence="4 8" id="KW-0238">DNA-binding</keyword>
<dbReference type="PANTHER" id="PTHR48111:SF2">
    <property type="entry name" value="RESPONSE REGULATOR SAER"/>
    <property type="match status" value="1"/>
</dbReference>
<keyword evidence="6" id="KW-0804">Transcription</keyword>
<dbReference type="GO" id="GO:0000156">
    <property type="term" value="F:phosphorelay response regulator activity"/>
    <property type="evidence" value="ECO:0007669"/>
    <property type="project" value="TreeGrafter"/>
</dbReference>
<geneLocation type="plasmid" evidence="12">
    <name>pmp1 dat561 dna</name>
</geneLocation>
<dbReference type="SMART" id="SM00862">
    <property type="entry name" value="Trans_reg_C"/>
    <property type="match status" value="1"/>
</dbReference>
<dbReference type="SUPFAM" id="SSF52172">
    <property type="entry name" value="CheY-like"/>
    <property type="match status" value="1"/>
</dbReference>
<dbReference type="Gene3D" id="1.10.10.10">
    <property type="entry name" value="Winged helix-like DNA-binding domain superfamily/Winged helix DNA-binding domain"/>
    <property type="match status" value="1"/>
</dbReference>
<feature type="DNA-binding region" description="OmpR/PhoB-type" evidence="8">
    <location>
        <begin position="132"/>
        <end position="231"/>
    </location>
</feature>
<keyword evidence="3" id="KW-0805">Transcription regulation</keyword>
<dbReference type="InterPro" id="IPR016032">
    <property type="entry name" value="Sig_transdc_resp-reg_C-effctor"/>
</dbReference>
<dbReference type="InterPro" id="IPR001867">
    <property type="entry name" value="OmpR/PhoB-type_DNA-bd"/>
</dbReference>
<sequence length="231" mass="26591">MANGNIVVIDDEKDICDLIVSLLVSEGYTVSSFYTGKNFIEYSEKNEVSLLILDIMLPDIGGLEILKEIRKRKFFPILLLTAKNLDADKLVGLTLGADDYITKPFNPLEVVARVKTHLRRVNHYNNQTPEESYLLEYSGLTLNKKKYKIFLFDEEIKVTPIEFAILHYLLINSGRVVTSEELFEAVWKEKYMDSNNTIMAHIARIREKLHENPREPNYIKTVWGVGYTIGN</sequence>
<dbReference type="SUPFAM" id="SSF46894">
    <property type="entry name" value="C-terminal effector domain of the bipartite response regulators"/>
    <property type="match status" value="1"/>
</dbReference>
<keyword evidence="2" id="KW-0902">Two-component regulatory system</keyword>
<dbReference type="RefSeq" id="WP_014868549.1">
    <property type="nucleotide sequence ID" value="NZ_AP018493.1"/>
</dbReference>
<reference evidence="11 12" key="1">
    <citation type="submission" date="2018-01" db="EMBL/GenBank/DDBJ databases">
        <title>Whole genome sequence of Melissococcus plutonius DAT561.</title>
        <authorList>
            <person name="Okumura K."/>
            <person name="Takamatsu D."/>
            <person name="Okura M."/>
        </authorList>
    </citation>
    <scope>NUCLEOTIDE SEQUENCE [LARGE SCALE GENOMIC DNA]</scope>
    <source>
        <strain evidence="11 12">DAT561</strain>
        <plasmid evidence="12">pmp1 dat561 dna</plasmid>
    </source>
</reference>
<dbReference type="PROSITE" id="PS50110">
    <property type="entry name" value="RESPONSE_REGULATORY"/>
    <property type="match status" value="1"/>
</dbReference>
<evidence type="ECO:0000313" key="12">
    <source>
        <dbReference type="Proteomes" id="UP000269226"/>
    </source>
</evidence>
<dbReference type="GO" id="GO:0005829">
    <property type="term" value="C:cytosol"/>
    <property type="evidence" value="ECO:0007669"/>
    <property type="project" value="TreeGrafter"/>
</dbReference>
<dbReference type="InterPro" id="IPR001789">
    <property type="entry name" value="Sig_transdc_resp-reg_receiver"/>
</dbReference>